<name>A0A1R2CDB1_9CILI</name>
<evidence type="ECO:0000313" key="3">
    <source>
        <dbReference type="Proteomes" id="UP000187209"/>
    </source>
</evidence>
<evidence type="ECO:0000259" key="1">
    <source>
        <dbReference type="PROSITE" id="PS50222"/>
    </source>
</evidence>
<organism evidence="2 3">
    <name type="scientific">Stentor coeruleus</name>
    <dbReference type="NCBI Taxonomy" id="5963"/>
    <lineage>
        <taxon>Eukaryota</taxon>
        <taxon>Sar</taxon>
        <taxon>Alveolata</taxon>
        <taxon>Ciliophora</taxon>
        <taxon>Postciliodesmatophora</taxon>
        <taxon>Heterotrichea</taxon>
        <taxon>Heterotrichida</taxon>
        <taxon>Stentoridae</taxon>
        <taxon>Stentor</taxon>
    </lineage>
</organism>
<evidence type="ECO:0000313" key="2">
    <source>
        <dbReference type="EMBL" id="OMJ87014.1"/>
    </source>
</evidence>
<comment type="caution">
    <text evidence="2">The sequence shown here is derived from an EMBL/GenBank/DDBJ whole genome shotgun (WGS) entry which is preliminary data.</text>
</comment>
<gene>
    <name evidence="2" type="ORF">SteCoe_11341</name>
</gene>
<sequence length="233" mass="26951">MGCCNEKTTGKVSGTSQLIVSEEEELIKECEKSIPFTNTHISKIIQVFSPHKNKEHWHKPLLDSLLLNLGFSEQSLKDPDCYEYKFIKALQNPKRLYSYHTILLSALLLSPGNSIEKSRVLFELYDKTKQDKLDNNEVQNMISEIIFFSVKVIPMIAVNDEDESQDKGLSSVKVKKHLIVMLRKENQLIGRLTNVLMRESRHISRSDFITRVNEEPFLQALLWSYLIRLALLE</sequence>
<protein>
    <recommendedName>
        <fullName evidence="1">EF-hand domain-containing protein</fullName>
    </recommendedName>
</protein>
<reference evidence="2 3" key="1">
    <citation type="submission" date="2016-11" db="EMBL/GenBank/DDBJ databases">
        <title>The macronuclear genome of Stentor coeruleus: a giant cell with tiny introns.</title>
        <authorList>
            <person name="Slabodnick M."/>
            <person name="Ruby J.G."/>
            <person name="Reiff S.B."/>
            <person name="Swart E.C."/>
            <person name="Gosai S."/>
            <person name="Prabakaran S."/>
            <person name="Witkowska E."/>
            <person name="Larue G.E."/>
            <person name="Fisher S."/>
            <person name="Freeman R.M."/>
            <person name="Gunawardena J."/>
            <person name="Chu W."/>
            <person name="Stover N.A."/>
            <person name="Gregory B.D."/>
            <person name="Nowacki M."/>
            <person name="Derisi J."/>
            <person name="Roy S.W."/>
            <person name="Marshall W.F."/>
            <person name="Sood P."/>
        </authorList>
    </citation>
    <scope>NUCLEOTIDE SEQUENCE [LARGE SCALE GENOMIC DNA]</scope>
    <source>
        <strain evidence="2">WM001</strain>
    </source>
</reference>
<dbReference type="AlphaFoldDB" id="A0A1R2CDB1"/>
<feature type="domain" description="EF-hand" evidence="1">
    <location>
        <begin position="113"/>
        <end position="148"/>
    </location>
</feature>
<dbReference type="PROSITE" id="PS50222">
    <property type="entry name" value="EF_HAND_2"/>
    <property type="match status" value="1"/>
</dbReference>
<accession>A0A1R2CDB1</accession>
<proteinExistence type="predicted"/>
<dbReference type="EMBL" id="MPUH01000188">
    <property type="protein sequence ID" value="OMJ87014.1"/>
    <property type="molecule type" value="Genomic_DNA"/>
</dbReference>
<dbReference type="InterPro" id="IPR002048">
    <property type="entry name" value="EF_hand_dom"/>
</dbReference>
<dbReference type="OrthoDB" id="326164at2759"/>
<dbReference type="GO" id="GO:0005509">
    <property type="term" value="F:calcium ion binding"/>
    <property type="evidence" value="ECO:0007669"/>
    <property type="project" value="InterPro"/>
</dbReference>
<keyword evidence="3" id="KW-1185">Reference proteome</keyword>
<dbReference type="Proteomes" id="UP000187209">
    <property type="component" value="Unassembled WGS sequence"/>
</dbReference>